<dbReference type="EMBL" id="RSCL01000008">
    <property type="protein sequence ID" value="RUT05734.1"/>
    <property type="molecule type" value="Genomic_DNA"/>
</dbReference>
<evidence type="ECO:0000256" key="1">
    <source>
        <dbReference type="SAM" id="Phobius"/>
    </source>
</evidence>
<keyword evidence="1" id="KW-0812">Transmembrane</keyword>
<comment type="caution">
    <text evidence="2">The sequence shown here is derived from an EMBL/GenBank/DDBJ whole genome shotgun (WGS) entry which is preliminary data.</text>
</comment>
<gene>
    <name evidence="2" type="ORF">DSM106972_037410</name>
</gene>
<evidence type="ECO:0000313" key="2">
    <source>
        <dbReference type="EMBL" id="RUT05734.1"/>
    </source>
</evidence>
<keyword evidence="3" id="KW-1185">Reference proteome</keyword>
<evidence type="ECO:0000313" key="3">
    <source>
        <dbReference type="Proteomes" id="UP000271624"/>
    </source>
</evidence>
<proteinExistence type="predicted"/>
<protein>
    <submittedName>
        <fullName evidence="2">Uncharacterized protein</fullName>
    </submittedName>
</protein>
<name>A0A3S1B6C2_9CYAN</name>
<reference evidence="2" key="2">
    <citation type="journal article" date="2019" name="Genome Biol. Evol.">
        <title>Day and night: Metabolic profiles and evolutionary relationships of six axenic non-marine cyanobacteria.</title>
        <authorList>
            <person name="Will S.E."/>
            <person name="Henke P."/>
            <person name="Boedeker C."/>
            <person name="Huang S."/>
            <person name="Brinkmann H."/>
            <person name="Rohde M."/>
            <person name="Jarek M."/>
            <person name="Friedl T."/>
            <person name="Seufert S."/>
            <person name="Schumacher M."/>
            <person name="Overmann J."/>
            <person name="Neumann-Schaal M."/>
            <person name="Petersen J."/>
        </authorList>
    </citation>
    <scope>NUCLEOTIDE SEQUENCE [LARGE SCALE GENOMIC DNA]</scope>
    <source>
        <strain evidence="2">PCC 7102</strain>
    </source>
</reference>
<organism evidence="2 3">
    <name type="scientific">Dulcicalothrix desertica PCC 7102</name>
    <dbReference type="NCBI Taxonomy" id="232991"/>
    <lineage>
        <taxon>Bacteria</taxon>
        <taxon>Bacillati</taxon>
        <taxon>Cyanobacteriota</taxon>
        <taxon>Cyanophyceae</taxon>
        <taxon>Nostocales</taxon>
        <taxon>Calotrichaceae</taxon>
        <taxon>Dulcicalothrix</taxon>
    </lineage>
</organism>
<dbReference type="AlphaFoldDB" id="A0A3S1B6C2"/>
<dbReference type="Proteomes" id="UP000271624">
    <property type="component" value="Unassembled WGS sequence"/>
</dbReference>
<sequence length="706" mass="83047">MAPLQRVKVSNIFRNFTVLNTKIISHYKIVFYYGAFDYKEFMVKLDSVYDKSVFKNISIKLTVNHDVQEEINYLNETISYLHETHNHFKNQYNVFLLNKININPQNLSNTPSLDVIRGKSGSHKYVNFPKELEDVIVVPIITKKQLEEVDVKFGESINFISNYIQKITLLKQIHYRLKKYIRPKKKIDYPYKNFDGLKSYISTKSLMIRHKIVLKANQENDSYIEQVQAVIQELTDIKRKVTKLLSLDENSEYTEEIIARAKHLIDILGLNTIYQIHLNDKFETVININNKNYSIKDIINECHKVEKQLNYILNQTENLNCVIENCLKDKKFIATYKEKFNLKEKTSLTTLRSEINDSFKKMDCKLRLTSPNNLYLSMEHLQKHANLKYLQATGEKIEIFLSYNQENKSFDTNKIISLMQIFGLSIQGFGLNGFGEYVLYSNYDKSMFRTLEDVIKELSRFKAKIEMYISKINFLLKIGKQCLEYPQFFAALQQSYLTNAKNIESYLNKYKAKLDKCEVDSETNITEVEEKALSSKYIYSELIELEKHVKYVFDLVYKGFFKEVTIAINESNPNKNISEIIQSVDSIGLEFVNRKKIELVFLYGDTKATYLNLRDRCKNLNYLVYQLNIKAEKLAKYNEKLLQQVIEQSSVQQNQTSTNKALKSSYIQWFAICLFICGFWAFILYEKNSDDNVNSEVTTTYHYYRK</sequence>
<dbReference type="RefSeq" id="WP_127082180.1">
    <property type="nucleotide sequence ID" value="NZ_RSCL01000008.1"/>
</dbReference>
<keyword evidence="1" id="KW-1133">Transmembrane helix</keyword>
<dbReference type="OrthoDB" id="9829305at2"/>
<keyword evidence="1" id="KW-0472">Membrane</keyword>
<accession>A0A3S1B6C2</accession>
<reference evidence="2" key="1">
    <citation type="submission" date="2018-12" db="EMBL/GenBank/DDBJ databases">
        <authorList>
            <person name="Will S."/>
            <person name="Neumann-Schaal M."/>
            <person name="Henke P."/>
        </authorList>
    </citation>
    <scope>NUCLEOTIDE SEQUENCE</scope>
    <source>
        <strain evidence="2">PCC 7102</strain>
    </source>
</reference>
<feature type="transmembrane region" description="Helical" evidence="1">
    <location>
        <begin position="666"/>
        <end position="685"/>
    </location>
</feature>